<dbReference type="Proteomes" id="UP000001890">
    <property type="component" value="Chromosome"/>
</dbReference>
<dbReference type="InterPro" id="IPR000971">
    <property type="entry name" value="Globin"/>
</dbReference>
<evidence type="ECO:0000256" key="19">
    <source>
        <dbReference type="ARBA" id="ARBA00030929"/>
    </source>
</evidence>
<name>D2UE18_XANAP</name>
<keyword evidence="10" id="KW-0285">Flavoprotein</keyword>
<dbReference type="PRINTS" id="PR00410">
    <property type="entry name" value="PHEHYDRXLASE"/>
</dbReference>
<evidence type="ECO:0000256" key="14">
    <source>
        <dbReference type="ARBA" id="ARBA00023002"/>
    </source>
</evidence>
<dbReference type="Pfam" id="PF00042">
    <property type="entry name" value="Globin"/>
    <property type="match status" value="1"/>
</dbReference>
<keyword evidence="8 23" id="KW-0349">Heme</keyword>
<dbReference type="InterPro" id="IPR001433">
    <property type="entry name" value="OxRdtase_FAD/NAD-bd"/>
</dbReference>
<dbReference type="Gene3D" id="1.10.490.10">
    <property type="entry name" value="Globins"/>
    <property type="match status" value="1"/>
</dbReference>
<evidence type="ECO:0000256" key="2">
    <source>
        <dbReference type="ARBA" id="ARBA00001974"/>
    </source>
</evidence>
<dbReference type="InterPro" id="IPR039261">
    <property type="entry name" value="FNR_nucleotide-bd"/>
</dbReference>
<dbReference type="GO" id="GO:0019825">
    <property type="term" value="F:oxygen binding"/>
    <property type="evidence" value="ECO:0007669"/>
    <property type="project" value="InterPro"/>
</dbReference>
<comment type="catalytic activity">
    <reaction evidence="22">
        <text>2 nitric oxide + NADPH + 2 O2 = 2 nitrate + NADP(+) + H(+)</text>
        <dbReference type="Rhea" id="RHEA:19465"/>
        <dbReference type="ChEBI" id="CHEBI:15378"/>
        <dbReference type="ChEBI" id="CHEBI:15379"/>
        <dbReference type="ChEBI" id="CHEBI:16480"/>
        <dbReference type="ChEBI" id="CHEBI:17632"/>
        <dbReference type="ChEBI" id="CHEBI:57783"/>
        <dbReference type="ChEBI" id="CHEBI:58349"/>
        <dbReference type="EC" id="1.14.12.17"/>
    </reaction>
</comment>
<dbReference type="InterPro" id="IPR008333">
    <property type="entry name" value="Cbr1-like_FAD-bd_dom"/>
</dbReference>
<evidence type="ECO:0000256" key="9">
    <source>
        <dbReference type="ARBA" id="ARBA00022621"/>
    </source>
</evidence>
<evidence type="ECO:0000256" key="11">
    <source>
        <dbReference type="ARBA" id="ARBA00022723"/>
    </source>
</evidence>
<dbReference type="Gene3D" id="2.40.30.10">
    <property type="entry name" value="Translation factors"/>
    <property type="match status" value="1"/>
</dbReference>
<dbReference type="EC" id="1.14.12.17" evidence="5"/>
<dbReference type="RefSeq" id="WP_012916368.1">
    <property type="nucleotide sequence ID" value="NC_013722.1"/>
</dbReference>
<keyword evidence="27" id="KW-1185">Reference proteome</keyword>
<dbReference type="InterPro" id="IPR017938">
    <property type="entry name" value="Riboflavin_synthase-like_b-brl"/>
</dbReference>
<dbReference type="AlphaFoldDB" id="D2UE18"/>
<evidence type="ECO:0000256" key="16">
    <source>
        <dbReference type="ARBA" id="ARBA00023027"/>
    </source>
</evidence>
<evidence type="ECO:0000256" key="1">
    <source>
        <dbReference type="ARBA" id="ARBA00001970"/>
    </source>
</evidence>
<gene>
    <name evidence="26" type="ordered locus">XALc_1878</name>
</gene>
<accession>D2UE18</accession>
<evidence type="ECO:0000256" key="21">
    <source>
        <dbReference type="ARBA" id="ARBA00048649"/>
    </source>
</evidence>
<keyword evidence="15" id="KW-0408">Iron</keyword>
<comment type="cofactor">
    <cofactor evidence="2">
        <name>FAD</name>
        <dbReference type="ChEBI" id="CHEBI:57692"/>
    </cofactor>
</comment>
<dbReference type="GO" id="GO:0020037">
    <property type="term" value="F:heme binding"/>
    <property type="evidence" value="ECO:0007669"/>
    <property type="project" value="InterPro"/>
</dbReference>
<organism evidence="26 27">
    <name type="scientific">Xanthomonas albilineans (strain GPE PC73 / CFBP 7063)</name>
    <dbReference type="NCBI Taxonomy" id="380358"/>
    <lineage>
        <taxon>Bacteria</taxon>
        <taxon>Pseudomonadati</taxon>
        <taxon>Pseudomonadota</taxon>
        <taxon>Gammaproteobacteria</taxon>
        <taxon>Lysobacterales</taxon>
        <taxon>Lysobacteraceae</taxon>
        <taxon>Xanthomonas</taxon>
    </lineage>
</organism>
<dbReference type="FunFam" id="2.40.30.10:FF:000034">
    <property type="entry name" value="Flavohemoprotein"/>
    <property type="match status" value="1"/>
</dbReference>
<dbReference type="FunFam" id="1.10.490.10:FF:000003">
    <property type="entry name" value="Flavohemoprotein"/>
    <property type="match status" value="1"/>
</dbReference>
<evidence type="ECO:0000259" key="25">
    <source>
        <dbReference type="PROSITE" id="PS51384"/>
    </source>
</evidence>
<protein>
    <recommendedName>
        <fullName evidence="6">Flavohemoprotein</fullName>
        <ecNumber evidence="5">1.14.12.17</ecNumber>
    </recommendedName>
    <alternativeName>
        <fullName evidence="19">Flavohemoglobin</fullName>
    </alternativeName>
    <alternativeName>
        <fullName evidence="18">Hemoglobin-like protein</fullName>
    </alternativeName>
    <alternativeName>
        <fullName evidence="20">Nitric oxide dioxygenase</fullName>
    </alternativeName>
</protein>
<dbReference type="GeneID" id="57877183"/>
<dbReference type="PROSITE" id="PS51384">
    <property type="entry name" value="FAD_FR"/>
    <property type="match status" value="1"/>
</dbReference>
<dbReference type="SUPFAM" id="SSF46458">
    <property type="entry name" value="Globin-like"/>
    <property type="match status" value="1"/>
</dbReference>
<feature type="domain" description="Globin" evidence="24">
    <location>
        <begin position="1"/>
        <end position="126"/>
    </location>
</feature>
<dbReference type="OrthoDB" id="9801223at2"/>
<keyword evidence="12" id="KW-0274">FAD</keyword>
<evidence type="ECO:0000256" key="18">
    <source>
        <dbReference type="ARBA" id="ARBA00030024"/>
    </source>
</evidence>
<dbReference type="GO" id="GO:0071949">
    <property type="term" value="F:FAD binding"/>
    <property type="evidence" value="ECO:0007669"/>
    <property type="project" value="TreeGrafter"/>
</dbReference>
<dbReference type="SUPFAM" id="SSF52343">
    <property type="entry name" value="Ferredoxin reductase-like, C-terminal NADP-linked domain"/>
    <property type="match status" value="1"/>
</dbReference>
<dbReference type="PATRIC" id="fig|29447.3.peg.1829"/>
<keyword evidence="14" id="KW-0560">Oxidoreductase</keyword>
<evidence type="ECO:0000256" key="3">
    <source>
        <dbReference type="ARBA" id="ARBA00006401"/>
    </source>
</evidence>
<dbReference type="GO" id="GO:0008941">
    <property type="term" value="F:nitric oxide dioxygenase NAD(P)H activity"/>
    <property type="evidence" value="ECO:0007669"/>
    <property type="project" value="UniProtKB-EC"/>
</dbReference>
<dbReference type="Pfam" id="PF00970">
    <property type="entry name" value="FAD_binding_6"/>
    <property type="match status" value="1"/>
</dbReference>
<evidence type="ECO:0000256" key="6">
    <source>
        <dbReference type="ARBA" id="ARBA00014637"/>
    </source>
</evidence>
<dbReference type="InterPro" id="IPR012292">
    <property type="entry name" value="Globin/Proto"/>
</dbReference>
<dbReference type="GO" id="GO:0046872">
    <property type="term" value="F:metal ion binding"/>
    <property type="evidence" value="ECO:0007669"/>
    <property type="project" value="UniProtKB-KW"/>
</dbReference>
<sequence length="384" mass="42649">MPLLEQGGEALITHFYQTMLAQHPEVRPYFNATHQASGDQPRALANGVLMYAKNINRLEALGPLVSQIVNKHVALQVQPEHYGIVGKCLIAAIAEVLGPAIATQAVLDAWTAAYGQLADILIGAERTRYEEQARAHGGWRGDRTFVVLAKVKESEEITSFYLVPIDGKPVMDFKPGQYIGLHLWINDEEFRRNYSLSAYPNGKTYRISVKREPGGVVSNYLHDHVQVGSELLLNAPSGAFVLKPGTRPIAFISAGVGVTPILPLLQEALGTGRHITFIHCARDSKVHAFKEQIENAAKRHPMLSHYYCYDRDEGLDAPPHGIGYLTLDHLKAWLPPAQEGVRDVDVYFLGPKPFMRMLKKQLDEVGVPRDQVRYEFFGPAAALQ</sequence>
<comment type="similarity">
    <text evidence="3">In the C-terminal section; belongs to the flavoprotein pyridine nucleotide cytochrome reductase family.</text>
</comment>
<dbReference type="Pfam" id="PF00175">
    <property type="entry name" value="NAD_binding_1"/>
    <property type="match status" value="1"/>
</dbReference>
<keyword evidence="13" id="KW-0521">NADP</keyword>
<keyword evidence="11" id="KW-0479">Metal-binding</keyword>
<dbReference type="SUPFAM" id="SSF63380">
    <property type="entry name" value="Riboflavin synthase domain-like"/>
    <property type="match status" value="1"/>
</dbReference>
<feature type="domain" description="FAD-binding FR-type" evidence="25">
    <location>
        <begin position="140"/>
        <end position="243"/>
    </location>
</feature>
<reference evidence="26 27" key="1">
    <citation type="journal article" date="2009" name="BMC Genomics">
        <title>The complete genome sequence of Xanthomonas albilineans provides new insights into the reductive genome evolution of the xylem-limited Xanthomonadaceae.</title>
        <authorList>
            <person name="Pieretti I."/>
            <person name="Royer M."/>
            <person name="Barbe V."/>
            <person name="Carrere S."/>
            <person name="Koebnik R."/>
            <person name="Cociancich S."/>
            <person name="Couloux A."/>
            <person name="Darrasse A."/>
            <person name="Gouzy J."/>
            <person name="Jacques M.A."/>
            <person name="Lauber E."/>
            <person name="Manceau C."/>
            <person name="Mangenot S."/>
            <person name="Poussier S."/>
            <person name="Segurens B."/>
            <person name="Szurek B."/>
            <person name="Verdier V."/>
            <person name="Arlat M."/>
            <person name="Rott P."/>
        </authorList>
    </citation>
    <scope>NUCLEOTIDE SEQUENCE [LARGE SCALE GENOMIC DNA]</scope>
    <source>
        <strain evidence="27">GPE PC73 / CFBP 7063</strain>
    </source>
</reference>
<evidence type="ECO:0000259" key="24">
    <source>
        <dbReference type="PROSITE" id="PS01033"/>
    </source>
</evidence>
<evidence type="ECO:0000256" key="10">
    <source>
        <dbReference type="ARBA" id="ARBA00022630"/>
    </source>
</evidence>
<evidence type="ECO:0000256" key="4">
    <source>
        <dbReference type="ARBA" id="ARBA00008414"/>
    </source>
</evidence>
<keyword evidence="16" id="KW-0520">NAD</keyword>
<evidence type="ECO:0000313" key="26">
    <source>
        <dbReference type="EMBL" id="CBA16367.1"/>
    </source>
</evidence>
<dbReference type="CDD" id="cd06184">
    <property type="entry name" value="flavohem_like_fad_nad_binding"/>
    <property type="match status" value="1"/>
</dbReference>
<evidence type="ECO:0000256" key="5">
    <source>
        <dbReference type="ARBA" id="ARBA00012229"/>
    </source>
</evidence>
<dbReference type="GO" id="GO:0046210">
    <property type="term" value="P:nitric oxide catabolic process"/>
    <property type="evidence" value="ECO:0007669"/>
    <property type="project" value="TreeGrafter"/>
</dbReference>
<evidence type="ECO:0000256" key="17">
    <source>
        <dbReference type="ARBA" id="ARBA00025094"/>
    </source>
</evidence>
<evidence type="ECO:0000256" key="13">
    <source>
        <dbReference type="ARBA" id="ARBA00022857"/>
    </source>
</evidence>
<evidence type="ECO:0000313" key="27">
    <source>
        <dbReference type="Proteomes" id="UP000001890"/>
    </source>
</evidence>
<dbReference type="GO" id="GO:0005344">
    <property type="term" value="F:oxygen carrier activity"/>
    <property type="evidence" value="ECO:0007669"/>
    <property type="project" value="UniProtKB-KW"/>
</dbReference>
<dbReference type="GO" id="GO:0009636">
    <property type="term" value="P:response to toxic substance"/>
    <property type="evidence" value="ECO:0007669"/>
    <property type="project" value="UniProtKB-KW"/>
</dbReference>
<dbReference type="InterPro" id="IPR009050">
    <property type="entry name" value="Globin-like_sf"/>
</dbReference>
<comment type="function">
    <text evidence="17">Is involved in NO detoxification in an aerobic process, termed nitric oxide dioxygenase (NOD) reaction that utilizes O(2) and NAD(P)H to convert NO to nitrate, which protects the bacterium from various noxious nitrogen compounds. Therefore, plays a central role in the inducible response to nitrosative stress.</text>
</comment>
<evidence type="ECO:0000256" key="8">
    <source>
        <dbReference type="ARBA" id="ARBA00022617"/>
    </source>
</evidence>
<dbReference type="InterPro" id="IPR017927">
    <property type="entry name" value="FAD-bd_FR_type"/>
</dbReference>
<dbReference type="PROSITE" id="PS01033">
    <property type="entry name" value="GLOBIN"/>
    <property type="match status" value="1"/>
</dbReference>
<keyword evidence="9 23" id="KW-0561">Oxygen transport</keyword>
<dbReference type="Gene3D" id="3.40.50.80">
    <property type="entry name" value="Nucleotide-binding domain of ferredoxin-NADP reductase (FNR) module"/>
    <property type="match status" value="1"/>
</dbReference>
<dbReference type="PANTHER" id="PTHR43396:SF3">
    <property type="entry name" value="FLAVOHEMOPROTEIN"/>
    <property type="match status" value="1"/>
</dbReference>
<comment type="cofactor">
    <cofactor evidence="1">
        <name>heme b</name>
        <dbReference type="ChEBI" id="CHEBI:60344"/>
    </cofactor>
</comment>
<evidence type="ECO:0000256" key="7">
    <source>
        <dbReference type="ARBA" id="ARBA00022575"/>
    </source>
</evidence>
<proteinExistence type="inferred from homology"/>
<keyword evidence="23" id="KW-0813">Transport</keyword>
<dbReference type="eggNOG" id="COG1017">
    <property type="taxonomic scope" value="Bacteria"/>
</dbReference>
<evidence type="ECO:0000256" key="20">
    <source>
        <dbReference type="ARBA" id="ARBA00033187"/>
    </source>
</evidence>
<dbReference type="KEGG" id="xal:XALC_1878"/>
<dbReference type="STRING" id="380358.XALC_1878"/>
<dbReference type="EMBL" id="FP565176">
    <property type="protein sequence ID" value="CBA16367.1"/>
    <property type="molecule type" value="Genomic_DNA"/>
</dbReference>
<dbReference type="GO" id="GO:0071500">
    <property type="term" value="P:cellular response to nitrosative stress"/>
    <property type="evidence" value="ECO:0007669"/>
    <property type="project" value="TreeGrafter"/>
</dbReference>
<comment type="catalytic activity">
    <reaction evidence="21">
        <text>2 nitric oxide + NADH + 2 O2 = 2 nitrate + NAD(+) + H(+)</text>
        <dbReference type="Rhea" id="RHEA:19469"/>
        <dbReference type="ChEBI" id="CHEBI:15378"/>
        <dbReference type="ChEBI" id="CHEBI:15379"/>
        <dbReference type="ChEBI" id="CHEBI:16480"/>
        <dbReference type="ChEBI" id="CHEBI:17632"/>
        <dbReference type="ChEBI" id="CHEBI:57540"/>
        <dbReference type="ChEBI" id="CHEBI:57945"/>
        <dbReference type="EC" id="1.14.12.17"/>
    </reaction>
</comment>
<evidence type="ECO:0000256" key="15">
    <source>
        <dbReference type="ARBA" id="ARBA00023004"/>
    </source>
</evidence>
<dbReference type="NCBIfam" id="NF009805">
    <property type="entry name" value="PRK13289.1"/>
    <property type="match status" value="1"/>
</dbReference>
<comment type="similarity">
    <text evidence="4">Belongs to the globin family. Two-domain flavohemoproteins subfamily.</text>
</comment>
<evidence type="ECO:0000256" key="22">
    <source>
        <dbReference type="ARBA" id="ARBA00049433"/>
    </source>
</evidence>
<dbReference type="eggNOG" id="COG1018">
    <property type="taxonomic scope" value="Bacteria"/>
</dbReference>
<evidence type="ECO:0000256" key="12">
    <source>
        <dbReference type="ARBA" id="ARBA00022827"/>
    </source>
</evidence>
<evidence type="ECO:0000256" key="23">
    <source>
        <dbReference type="RuleBase" id="RU000356"/>
    </source>
</evidence>
<dbReference type="PANTHER" id="PTHR43396">
    <property type="entry name" value="FLAVOHEMOPROTEIN"/>
    <property type="match status" value="1"/>
</dbReference>
<keyword evidence="7" id="KW-0216">Detoxification</keyword>